<feature type="domain" description="Isochorismatase-like" evidence="3">
    <location>
        <begin position="4"/>
        <end position="164"/>
    </location>
</feature>
<dbReference type="GO" id="GO:0016787">
    <property type="term" value="F:hydrolase activity"/>
    <property type="evidence" value="ECO:0007669"/>
    <property type="project" value="UniProtKB-KW"/>
</dbReference>
<evidence type="ECO:0000259" key="3">
    <source>
        <dbReference type="Pfam" id="PF00857"/>
    </source>
</evidence>
<keyword evidence="5" id="KW-1185">Reference proteome</keyword>
<organism evidence="4 5">
    <name type="scientific">Lactiplantibacillus daowaiensis</name>
    <dbReference type="NCBI Taxonomy" id="2559918"/>
    <lineage>
        <taxon>Bacteria</taxon>
        <taxon>Bacillati</taxon>
        <taxon>Bacillota</taxon>
        <taxon>Bacilli</taxon>
        <taxon>Lactobacillales</taxon>
        <taxon>Lactobacillaceae</taxon>
        <taxon>Lactiplantibacillus</taxon>
    </lineage>
</organism>
<dbReference type="InterPro" id="IPR000868">
    <property type="entry name" value="Isochorismatase-like_dom"/>
</dbReference>
<evidence type="ECO:0000256" key="1">
    <source>
        <dbReference type="ARBA" id="ARBA00006336"/>
    </source>
</evidence>
<evidence type="ECO:0000313" key="4">
    <source>
        <dbReference type="EMBL" id="MFC6180644.1"/>
    </source>
</evidence>
<dbReference type="InterPro" id="IPR050272">
    <property type="entry name" value="Isochorismatase-like_hydrls"/>
</dbReference>
<protein>
    <submittedName>
        <fullName evidence="4">Cysteine hydrolase family protein</fullName>
    </submittedName>
</protein>
<dbReference type="InterPro" id="IPR036380">
    <property type="entry name" value="Isochorismatase-like_sf"/>
</dbReference>
<dbReference type="Pfam" id="PF00857">
    <property type="entry name" value="Isochorismatase"/>
    <property type="match status" value="1"/>
</dbReference>
<sequence>MEKTALVIIDLQAGSRWLAKHLFRQAGPLDFQTLVANNQQLMTRWQAAGLPVIVVTMQPTLLSAGLQARFSRSLLQTNQLKAVTYVKKTRPSAFSNPHLLPALQAAGVQRVVVSGFTLDNGVRKTVSDAQAAGLTAVVLRDATIARSTKLFPSMVATFDNVMTTTQLLAEL</sequence>
<evidence type="ECO:0000313" key="5">
    <source>
        <dbReference type="Proteomes" id="UP001596282"/>
    </source>
</evidence>
<reference evidence="5" key="1">
    <citation type="journal article" date="2019" name="Int. J. Syst. Evol. Microbiol.">
        <title>The Global Catalogue of Microorganisms (GCM) 10K type strain sequencing project: providing services to taxonomists for standard genome sequencing and annotation.</title>
        <authorList>
            <consortium name="The Broad Institute Genomics Platform"/>
            <consortium name="The Broad Institute Genome Sequencing Center for Infectious Disease"/>
            <person name="Wu L."/>
            <person name="Ma J."/>
        </authorList>
    </citation>
    <scope>NUCLEOTIDE SEQUENCE [LARGE SCALE GENOMIC DNA]</scope>
    <source>
        <strain evidence="5">CCM 8933</strain>
    </source>
</reference>
<proteinExistence type="inferred from homology"/>
<dbReference type="SUPFAM" id="SSF52499">
    <property type="entry name" value="Isochorismatase-like hydrolases"/>
    <property type="match status" value="1"/>
</dbReference>
<accession>A0ABW1RYN7</accession>
<dbReference type="EMBL" id="JBHSSC010000014">
    <property type="protein sequence ID" value="MFC6180644.1"/>
    <property type="molecule type" value="Genomic_DNA"/>
</dbReference>
<dbReference type="PANTHER" id="PTHR43540:SF1">
    <property type="entry name" value="ISOCHORISMATASE HYDROLASE"/>
    <property type="match status" value="1"/>
</dbReference>
<evidence type="ECO:0000256" key="2">
    <source>
        <dbReference type="ARBA" id="ARBA00022801"/>
    </source>
</evidence>
<dbReference type="Proteomes" id="UP001596282">
    <property type="component" value="Unassembled WGS sequence"/>
</dbReference>
<keyword evidence="2 4" id="KW-0378">Hydrolase</keyword>
<comment type="caution">
    <text evidence="4">The sequence shown here is derived from an EMBL/GenBank/DDBJ whole genome shotgun (WGS) entry which is preliminary data.</text>
</comment>
<dbReference type="RefSeq" id="WP_171001454.1">
    <property type="nucleotide sequence ID" value="NZ_BJDJ01000009.1"/>
</dbReference>
<gene>
    <name evidence="4" type="ORF">ACFP5Y_05345</name>
</gene>
<name>A0ABW1RYN7_9LACO</name>
<dbReference type="Gene3D" id="3.40.50.850">
    <property type="entry name" value="Isochorismatase-like"/>
    <property type="match status" value="1"/>
</dbReference>
<comment type="similarity">
    <text evidence="1">Belongs to the isochorismatase family.</text>
</comment>
<dbReference type="PANTHER" id="PTHR43540">
    <property type="entry name" value="PEROXYUREIDOACRYLATE/UREIDOACRYLATE AMIDOHYDROLASE-RELATED"/>
    <property type="match status" value="1"/>
</dbReference>